<name>A0ABS9WHW2_9ACTN</name>
<sequence>MAEKFVYNVAKSRANLLKHGIDFEEAQRLWDDRHRLSMSLESRGEERRMLIARYGGCCWSAVYVGRLGAIRLISVRRATKREVSCYDRARNANR</sequence>
<organism evidence="1 2">
    <name type="scientific">Adlercreutzia faecimuris</name>
    <dbReference type="NCBI Taxonomy" id="2897341"/>
    <lineage>
        <taxon>Bacteria</taxon>
        <taxon>Bacillati</taxon>
        <taxon>Actinomycetota</taxon>
        <taxon>Coriobacteriia</taxon>
        <taxon>Eggerthellales</taxon>
        <taxon>Eggerthellaceae</taxon>
        <taxon>Adlercreutzia</taxon>
    </lineage>
</organism>
<reference evidence="1" key="1">
    <citation type="submission" date="2021-11" db="EMBL/GenBank/DDBJ databases">
        <title>A Novel Adlercreutzia Species, isolated from a Allomyrina dichotoma larva feces.</title>
        <authorList>
            <person name="Suh M.K."/>
        </authorList>
    </citation>
    <scope>NUCLEOTIDE SEQUENCE</scope>
    <source>
        <strain evidence="1">JBNU-10</strain>
    </source>
</reference>
<evidence type="ECO:0000313" key="1">
    <source>
        <dbReference type="EMBL" id="MCI2241831.1"/>
    </source>
</evidence>
<protein>
    <submittedName>
        <fullName evidence="1">BrnT family toxin</fullName>
    </submittedName>
</protein>
<accession>A0ABS9WHW2</accession>
<dbReference type="InterPro" id="IPR007460">
    <property type="entry name" value="BrnT_toxin"/>
</dbReference>
<comment type="caution">
    <text evidence="1">The sequence shown here is derived from an EMBL/GenBank/DDBJ whole genome shotgun (WGS) entry which is preliminary data.</text>
</comment>
<dbReference type="Gene3D" id="3.10.450.530">
    <property type="entry name" value="Ribonuclease toxin, BrnT, of type II toxin-antitoxin system"/>
    <property type="match status" value="1"/>
</dbReference>
<keyword evidence="2" id="KW-1185">Reference proteome</keyword>
<proteinExistence type="predicted"/>
<dbReference type="EMBL" id="JAJMLW010000002">
    <property type="protein sequence ID" value="MCI2241831.1"/>
    <property type="molecule type" value="Genomic_DNA"/>
</dbReference>
<dbReference type="RefSeq" id="WP_242164459.1">
    <property type="nucleotide sequence ID" value="NZ_JAJMLW010000002.1"/>
</dbReference>
<evidence type="ECO:0000313" key="2">
    <source>
        <dbReference type="Proteomes" id="UP001430755"/>
    </source>
</evidence>
<gene>
    <name evidence="1" type="ORF">LPT13_05620</name>
</gene>
<dbReference type="Proteomes" id="UP001430755">
    <property type="component" value="Unassembled WGS sequence"/>
</dbReference>
<dbReference type="InterPro" id="IPR038573">
    <property type="entry name" value="BrnT_sf"/>
</dbReference>
<dbReference type="Pfam" id="PF04365">
    <property type="entry name" value="BrnT_toxin"/>
    <property type="match status" value="1"/>
</dbReference>